<dbReference type="InterPro" id="IPR006612">
    <property type="entry name" value="THAP_Znf"/>
</dbReference>
<keyword evidence="11" id="KW-0131">Cell cycle</keyword>
<protein>
    <recommendedName>
        <fullName evidence="13">THAP-type domain-containing protein</fullName>
    </recommendedName>
</protein>
<dbReference type="PANTHER" id="PTHR46600:SF1">
    <property type="entry name" value="THAP DOMAIN-CONTAINING PROTEIN 1"/>
    <property type="match status" value="1"/>
</dbReference>
<dbReference type="GO" id="GO:0008270">
    <property type="term" value="F:zinc ion binding"/>
    <property type="evidence" value="ECO:0007669"/>
    <property type="project" value="UniProtKB-KW"/>
</dbReference>
<gene>
    <name evidence="14" type="ORF">AVEN_227089_1</name>
</gene>
<keyword evidence="7" id="KW-0175">Coiled coil</keyword>
<evidence type="ECO:0000256" key="8">
    <source>
        <dbReference type="ARBA" id="ARBA00023125"/>
    </source>
</evidence>
<dbReference type="PROSITE" id="PS50950">
    <property type="entry name" value="ZF_THAP"/>
    <property type="match status" value="1"/>
</dbReference>
<sequence>MVNIYSVPYCKENYKTGPKVSVFNFPKDDELRQRWIASIGRKDFQLSKSRKVYELHFVEEDFIKEARGFDMKTGRVLAHCTTEH</sequence>
<comment type="similarity">
    <text evidence="2">Belongs to the THAP1 family.</text>
</comment>
<dbReference type="OrthoDB" id="6436959at2759"/>
<accession>A0A4Y2BUF3</accession>
<dbReference type="EMBL" id="BGPR01000115">
    <property type="protein sequence ID" value="GBL95832.1"/>
    <property type="molecule type" value="Genomic_DNA"/>
</dbReference>
<keyword evidence="10" id="KW-0539">Nucleus</keyword>
<keyword evidence="3" id="KW-0479">Metal-binding</keyword>
<evidence type="ECO:0000259" key="13">
    <source>
        <dbReference type="PROSITE" id="PS50950"/>
    </source>
</evidence>
<proteinExistence type="inferred from homology"/>
<evidence type="ECO:0000256" key="5">
    <source>
        <dbReference type="ARBA" id="ARBA00022833"/>
    </source>
</evidence>
<keyword evidence="9" id="KW-0804">Transcription</keyword>
<evidence type="ECO:0000256" key="4">
    <source>
        <dbReference type="ARBA" id="ARBA00022771"/>
    </source>
</evidence>
<dbReference type="AlphaFoldDB" id="A0A4Y2BUF3"/>
<evidence type="ECO:0000256" key="3">
    <source>
        <dbReference type="ARBA" id="ARBA00022723"/>
    </source>
</evidence>
<evidence type="ECO:0000256" key="1">
    <source>
        <dbReference type="ARBA" id="ARBA00004642"/>
    </source>
</evidence>
<evidence type="ECO:0000256" key="2">
    <source>
        <dbReference type="ARBA" id="ARBA00006177"/>
    </source>
</evidence>
<dbReference type="GO" id="GO:0005654">
    <property type="term" value="C:nucleoplasm"/>
    <property type="evidence" value="ECO:0007669"/>
    <property type="project" value="UniProtKB-SubCell"/>
</dbReference>
<evidence type="ECO:0000313" key="15">
    <source>
        <dbReference type="Proteomes" id="UP000499080"/>
    </source>
</evidence>
<keyword evidence="4 12" id="KW-0863">Zinc-finger</keyword>
<evidence type="ECO:0000256" key="11">
    <source>
        <dbReference type="ARBA" id="ARBA00023306"/>
    </source>
</evidence>
<dbReference type="SUPFAM" id="SSF57716">
    <property type="entry name" value="Glucocorticoid receptor-like (DNA-binding domain)"/>
    <property type="match status" value="1"/>
</dbReference>
<dbReference type="GO" id="GO:0043565">
    <property type="term" value="F:sequence-specific DNA binding"/>
    <property type="evidence" value="ECO:0007669"/>
    <property type="project" value="InterPro"/>
</dbReference>
<dbReference type="PANTHER" id="PTHR46600">
    <property type="entry name" value="THAP DOMAIN-CONTAINING"/>
    <property type="match status" value="1"/>
</dbReference>
<organism evidence="14 15">
    <name type="scientific">Araneus ventricosus</name>
    <name type="common">Orbweaver spider</name>
    <name type="synonym">Epeira ventricosa</name>
    <dbReference type="NCBI Taxonomy" id="182803"/>
    <lineage>
        <taxon>Eukaryota</taxon>
        <taxon>Metazoa</taxon>
        <taxon>Ecdysozoa</taxon>
        <taxon>Arthropoda</taxon>
        <taxon>Chelicerata</taxon>
        <taxon>Arachnida</taxon>
        <taxon>Araneae</taxon>
        <taxon>Araneomorphae</taxon>
        <taxon>Entelegynae</taxon>
        <taxon>Araneoidea</taxon>
        <taxon>Araneidae</taxon>
        <taxon>Araneus</taxon>
    </lineage>
</organism>
<keyword evidence="5" id="KW-0862">Zinc</keyword>
<evidence type="ECO:0000313" key="14">
    <source>
        <dbReference type="EMBL" id="GBL95832.1"/>
    </source>
</evidence>
<evidence type="ECO:0000256" key="6">
    <source>
        <dbReference type="ARBA" id="ARBA00023015"/>
    </source>
</evidence>
<comment type="subcellular location">
    <subcellularLocation>
        <location evidence="1">Nucleus</location>
        <location evidence="1">Nucleoplasm</location>
    </subcellularLocation>
</comment>
<evidence type="ECO:0000256" key="12">
    <source>
        <dbReference type="PROSITE-ProRule" id="PRU00309"/>
    </source>
</evidence>
<dbReference type="InterPro" id="IPR038441">
    <property type="entry name" value="THAP_Znf_sf"/>
</dbReference>
<keyword evidence="15" id="KW-1185">Reference proteome</keyword>
<dbReference type="InterPro" id="IPR026516">
    <property type="entry name" value="THAP1/10"/>
</dbReference>
<evidence type="ECO:0000256" key="10">
    <source>
        <dbReference type="ARBA" id="ARBA00023242"/>
    </source>
</evidence>
<dbReference type="Gene3D" id="6.20.210.20">
    <property type="entry name" value="THAP domain"/>
    <property type="match status" value="1"/>
</dbReference>
<evidence type="ECO:0000256" key="7">
    <source>
        <dbReference type="ARBA" id="ARBA00023054"/>
    </source>
</evidence>
<keyword evidence="8 12" id="KW-0238">DNA-binding</keyword>
<comment type="caution">
    <text evidence="14">The sequence shown here is derived from an EMBL/GenBank/DDBJ whole genome shotgun (WGS) entry which is preliminary data.</text>
</comment>
<reference evidence="14 15" key="1">
    <citation type="journal article" date="2019" name="Sci. Rep.">
        <title>Orb-weaving spider Araneus ventricosus genome elucidates the spidroin gene catalogue.</title>
        <authorList>
            <person name="Kono N."/>
            <person name="Nakamura H."/>
            <person name="Ohtoshi R."/>
            <person name="Moran D.A.P."/>
            <person name="Shinohara A."/>
            <person name="Yoshida Y."/>
            <person name="Fujiwara M."/>
            <person name="Mori M."/>
            <person name="Tomita M."/>
            <person name="Arakawa K."/>
        </authorList>
    </citation>
    <scope>NUCLEOTIDE SEQUENCE [LARGE SCALE GENOMIC DNA]</scope>
</reference>
<keyword evidence="6" id="KW-0805">Transcription regulation</keyword>
<dbReference type="Pfam" id="PF05485">
    <property type="entry name" value="THAP"/>
    <property type="match status" value="1"/>
</dbReference>
<dbReference type="Proteomes" id="UP000499080">
    <property type="component" value="Unassembled WGS sequence"/>
</dbReference>
<evidence type="ECO:0000256" key="9">
    <source>
        <dbReference type="ARBA" id="ARBA00023163"/>
    </source>
</evidence>
<feature type="domain" description="THAP-type" evidence="13">
    <location>
        <begin position="1"/>
        <end position="80"/>
    </location>
</feature>
<name>A0A4Y2BUF3_ARAVE</name>